<dbReference type="AlphaFoldDB" id="A0A165LSB4"/>
<feature type="compositionally biased region" description="Basic and acidic residues" evidence="1">
    <location>
        <begin position="262"/>
        <end position="279"/>
    </location>
</feature>
<sequence length="279" mass="31041">MGYLLQAAGMTAAQQRLECARSSSKSVELAVRPARITTLAYVLRVYYQNSTRLHLDSGHNWLISQIQNFKRHFQVDSCSSLGFQPDPRRLPDLALATQVGKPVLIIRRVLSLPRRMRVTGSSTGETSYVVFPRKASPIHPTTHSAHPARATCYTDFSARYAAATSDDASKTRTTRYRTPAQTSLGLYPRQDTPQSCQSHPHLGPRSLAQYSVQRIIPRSDEPDNFKPPSAAVLGRVVRMRANSTLVTTPAPTPRVSRAHVPTRTERRETDEARRVLVAG</sequence>
<accession>A0A165LSB4</accession>
<feature type="region of interest" description="Disordered" evidence="1">
    <location>
        <begin position="250"/>
        <end position="279"/>
    </location>
</feature>
<evidence type="ECO:0000313" key="3">
    <source>
        <dbReference type="EMBL" id="KZV98258.1"/>
    </source>
</evidence>
<name>A0A165LSB4_EXIGL</name>
<evidence type="ECO:0000313" key="2">
    <source>
        <dbReference type="EMBL" id="KZV98254.1"/>
    </source>
</evidence>
<dbReference type="Proteomes" id="UP000077266">
    <property type="component" value="Unassembled WGS sequence"/>
</dbReference>
<evidence type="ECO:0000256" key="1">
    <source>
        <dbReference type="SAM" id="MobiDB-lite"/>
    </source>
</evidence>
<proteinExistence type="predicted"/>
<dbReference type="EMBL" id="KV425921">
    <property type="protein sequence ID" value="KZV98258.1"/>
    <property type="molecule type" value="Genomic_DNA"/>
</dbReference>
<keyword evidence="4" id="KW-1185">Reference proteome</keyword>
<evidence type="ECO:0000313" key="4">
    <source>
        <dbReference type="Proteomes" id="UP000077266"/>
    </source>
</evidence>
<organism evidence="2 4">
    <name type="scientific">Exidia glandulosa HHB12029</name>
    <dbReference type="NCBI Taxonomy" id="1314781"/>
    <lineage>
        <taxon>Eukaryota</taxon>
        <taxon>Fungi</taxon>
        <taxon>Dikarya</taxon>
        <taxon>Basidiomycota</taxon>
        <taxon>Agaricomycotina</taxon>
        <taxon>Agaricomycetes</taxon>
        <taxon>Auriculariales</taxon>
        <taxon>Exidiaceae</taxon>
        <taxon>Exidia</taxon>
    </lineage>
</organism>
<dbReference type="EMBL" id="KV425921">
    <property type="protein sequence ID" value="KZV98254.1"/>
    <property type="molecule type" value="Genomic_DNA"/>
</dbReference>
<gene>
    <name evidence="2" type="ORF">EXIGLDRAFT_701751</name>
    <name evidence="3" type="ORF">EXIGLDRAFT_809330</name>
</gene>
<reference evidence="2 4" key="1">
    <citation type="journal article" date="2016" name="Mol. Biol. Evol.">
        <title>Comparative Genomics of Early-Diverging Mushroom-Forming Fungi Provides Insights into the Origins of Lignocellulose Decay Capabilities.</title>
        <authorList>
            <person name="Nagy L.G."/>
            <person name="Riley R."/>
            <person name="Tritt A."/>
            <person name="Adam C."/>
            <person name="Daum C."/>
            <person name="Floudas D."/>
            <person name="Sun H."/>
            <person name="Yadav J.S."/>
            <person name="Pangilinan J."/>
            <person name="Larsson K.H."/>
            <person name="Matsuura K."/>
            <person name="Barry K."/>
            <person name="Labutti K."/>
            <person name="Kuo R."/>
            <person name="Ohm R.A."/>
            <person name="Bhattacharya S.S."/>
            <person name="Shirouzu T."/>
            <person name="Yoshinaga Y."/>
            <person name="Martin F.M."/>
            <person name="Grigoriev I.V."/>
            <person name="Hibbett D.S."/>
        </authorList>
    </citation>
    <scope>NUCLEOTIDE SEQUENCE [LARGE SCALE GENOMIC DNA]</scope>
    <source>
        <strain evidence="2 4">HHB12029</strain>
    </source>
</reference>
<protein>
    <submittedName>
        <fullName evidence="2">Uncharacterized protein</fullName>
    </submittedName>
</protein>